<evidence type="ECO:0000256" key="1">
    <source>
        <dbReference type="ARBA" id="ARBA00000847"/>
    </source>
</evidence>
<dbReference type="Pfam" id="PF00293">
    <property type="entry name" value="NUDIX"/>
    <property type="match status" value="1"/>
</dbReference>
<dbReference type="Gene3D" id="3.90.79.10">
    <property type="entry name" value="Nucleoside Triphosphate Pyrophosphohydrolase"/>
    <property type="match status" value="1"/>
</dbReference>
<dbReference type="InterPro" id="IPR000086">
    <property type="entry name" value="NUDIX_hydrolase_dom"/>
</dbReference>
<dbReference type="InterPro" id="IPR015797">
    <property type="entry name" value="NUDIX_hydrolase-like_dom_sf"/>
</dbReference>
<evidence type="ECO:0000256" key="6">
    <source>
        <dbReference type="ARBA" id="ARBA00032162"/>
    </source>
</evidence>
<evidence type="ECO:0000256" key="3">
    <source>
        <dbReference type="ARBA" id="ARBA00007275"/>
    </source>
</evidence>
<dbReference type="PANTHER" id="PTHR11839:SF18">
    <property type="entry name" value="NUDIX HYDROLASE DOMAIN-CONTAINING PROTEIN"/>
    <property type="match status" value="1"/>
</dbReference>
<comment type="similarity">
    <text evidence="3">Belongs to the Nudix hydrolase family. NudK subfamily.</text>
</comment>
<keyword evidence="5 10" id="KW-0378">Hydrolase</keyword>
<comment type="caution">
    <text evidence="10">The sequence shown here is derived from an EMBL/GenBank/DDBJ whole genome shotgun (WGS) entry which is preliminary data.</text>
</comment>
<proteinExistence type="inferred from homology"/>
<evidence type="ECO:0000256" key="7">
    <source>
        <dbReference type="ARBA" id="ARBA00032272"/>
    </source>
</evidence>
<comment type="catalytic activity">
    <reaction evidence="1">
        <text>GDP-alpha-D-mannose + H2O = alpha-D-mannose 1-phosphate + GMP + 2 H(+)</text>
        <dbReference type="Rhea" id="RHEA:27978"/>
        <dbReference type="ChEBI" id="CHEBI:15377"/>
        <dbReference type="ChEBI" id="CHEBI:15378"/>
        <dbReference type="ChEBI" id="CHEBI:57527"/>
        <dbReference type="ChEBI" id="CHEBI:58115"/>
        <dbReference type="ChEBI" id="CHEBI:58409"/>
    </reaction>
</comment>
<gene>
    <name evidence="10" type="ORF">HY912_08460</name>
</gene>
<accession>A0A9D6V157</accession>
<protein>
    <recommendedName>
        <fullName evidence="4">GDP-mannose pyrophosphatase</fullName>
    </recommendedName>
    <alternativeName>
        <fullName evidence="6">GDP-mannose hydrolase</fullName>
    </alternativeName>
    <alternativeName>
        <fullName evidence="7">GDPMK</fullName>
    </alternativeName>
</protein>
<dbReference type="PROSITE" id="PS51462">
    <property type="entry name" value="NUDIX"/>
    <property type="match status" value="1"/>
</dbReference>
<feature type="domain" description="Nudix hydrolase" evidence="9">
    <location>
        <begin position="46"/>
        <end position="175"/>
    </location>
</feature>
<feature type="region of interest" description="Disordered" evidence="8">
    <location>
        <begin position="76"/>
        <end position="95"/>
    </location>
</feature>
<sequence length="191" mass="21354">MGSSDRELSWELVDSREDRRYNLFSVSINRSKSPRTGEIHEFQVLGTPDWVAVIPVTTDNKLVLVNQFRHGSGELSLEPPGGLVKQGQSPEQSAKEELEEETGYIAENLELLGWLHPFPALFNNKFYVYCARDARPAGKLNPDETEEIETVLIPVEDLSDHIRSGKITCAVMIAALHLFVDRESFGKSGPS</sequence>
<name>A0A9D6V157_9BACT</name>
<comment type="cofactor">
    <cofactor evidence="2">
        <name>Mg(2+)</name>
        <dbReference type="ChEBI" id="CHEBI:18420"/>
    </cofactor>
</comment>
<reference evidence="10" key="1">
    <citation type="submission" date="2020-07" db="EMBL/GenBank/DDBJ databases">
        <title>Huge and variable diversity of episymbiotic CPR bacteria and DPANN archaea in groundwater ecosystems.</title>
        <authorList>
            <person name="He C.Y."/>
            <person name="Keren R."/>
            <person name="Whittaker M."/>
            <person name="Farag I.F."/>
            <person name="Doudna J."/>
            <person name="Cate J.H.D."/>
            <person name="Banfield J.F."/>
        </authorList>
    </citation>
    <scope>NUCLEOTIDE SEQUENCE</scope>
    <source>
        <strain evidence="10">NC_groundwater_1664_Pr3_B-0.1um_52_9</strain>
    </source>
</reference>
<evidence type="ECO:0000259" key="9">
    <source>
        <dbReference type="PROSITE" id="PS51462"/>
    </source>
</evidence>
<dbReference type="GO" id="GO:0016787">
    <property type="term" value="F:hydrolase activity"/>
    <property type="evidence" value="ECO:0007669"/>
    <property type="project" value="UniProtKB-KW"/>
</dbReference>
<evidence type="ECO:0000256" key="2">
    <source>
        <dbReference type="ARBA" id="ARBA00001946"/>
    </source>
</evidence>
<dbReference type="PANTHER" id="PTHR11839">
    <property type="entry name" value="UDP/ADP-SUGAR PYROPHOSPHATASE"/>
    <property type="match status" value="1"/>
</dbReference>
<evidence type="ECO:0000256" key="5">
    <source>
        <dbReference type="ARBA" id="ARBA00022801"/>
    </source>
</evidence>
<evidence type="ECO:0000313" key="10">
    <source>
        <dbReference type="EMBL" id="MBI5249512.1"/>
    </source>
</evidence>
<evidence type="ECO:0000256" key="4">
    <source>
        <dbReference type="ARBA" id="ARBA00016377"/>
    </source>
</evidence>
<dbReference type="AlphaFoldDB" id="A0A9D6V157"/>
<dbReference type="CDD" id="cd03424">
    <property type="entry name" value="NUDIX_ADPRase_Nudt5_UGPPase_Nudt14"/>
    <property type="match status" value="1"/>
</dbReference>
<organism evidence="10 11">
    <name type="scientific">Desulfomonile tiedjei</name>
    <dbReference type="NCBI Taxonomy" id="2358"/>
    <lineage>
        <taxon>Bacteria</taxon>
        <taxon>Pseudomonadati</taxon>
        <taxon>Thermodesulfobacteriota</taxon>
        <taxon>Desulfomonilia</taxon>
        <taxon>Desulfomonilales</taxon>
        <taxon>Desulfomonilaceae</taxon>
        <taxon>Desulfomonile</taxon>
    </lineage>
</organism>
<dbReference type="Proteomes" id="UP000807825">
    <property type="component" value="Unassembled WGS sequence"/>
</dbReference>
<evidence type="ECO:0000256" key="8">
    <source>
        <dbReference type="SAM" id="MobiDB-lite"/>
    </source>
</evidence>
<dbReference type="SUPFAM" id="SSF55811">
    <property type="entry name" value="Nudix"/>
    <property type="match status" value="1"/>
</dbReference>
<evidence type="ECO:0000313" key="11">
    <source>
        <dbReference type="Proteomes" id="UP000807825"/>
    </source>
</evidence>
<dbReference type="GO" id="GO:0006753">
    <property type="term" value="P:nucleoside phosphate metabolic process"/>
    <property type="evidence" value="ECO:0007669"/>
    <property type="project" value="TreeGrafter"/>
</dbReference>
<dbReference type="GO" id="GO:0005829">
    <property type="term" value="C:cytosol"/>
    <property type="evidence" value="ECO:0007669"/>
    <property type="project" value="TreeGrafter"/>
</dbReference>
<dbReference type="EMBL" id="JACRDE010000229">
    <property type="protein sequence ID" value="MBI5249512.1"/>
    <property type="molecule type" value="Genomic_DNA"/>
</dbReference>
<dbReference type="GO" id="GO:0019693">
    <property type="term" value="P:ribose phosphate metabolic process"/>
    <property type="evidence" value="ECO:0007669"/>
    <property type="project" value="TreeGrafter"/>
</dbReference>